<gene>
    <name evidence="2" type="ORF">ARMGADRAFT_820822</name>
</gene>
<organism evidence="2 3">
    <name type="scientific">Armillaria gallica</name>
    <name type="common">Bulbous honey fungus</name>
    <name type="synonym">Armillaria bulbosa</name>
    <dbReference type="NCBI Taxonomy" id="47427"/>
    <lineage>
        <taxon>Eukaryota</taxon>
        <taxon>Fungi</taxon>
        <taxon>Dikarya</taxon>
        <taxon>Basidiomycota</taxon>
        <taxon>Agaricomycotina</taxon>
        <taxon>Agaricomycetes</taxon>
        <taxon>Agaricomycetidae</taxon>
        <taxon>Agaricales</taxon>
        <taxon>Marasmiineae</taxon>
        <taxon>Physalacriaceae</taxon>
        <taxon>Armillaria</taxon>
    </lineage>
</organism>
<feature type="compositionally biased region" description="Basic and acidic residues" evidence="1">
    <location>
        <begin position="53"/>
        <end position="66"/>
    </location>
</feature>
<dbReference type="OrthoDB" id="2952873at2759"/>
<proteinExistence type="predicted"/>
<sequence>MLRAVCRLEPGLQNFPDTLKMVECDSDEARRIAHKASRQRSYARHRESINQKRREIYRLTKGERRSVARRPGSSTRRSPRDSPETQVNFVPLHSALYTEALKKVEDVYIDFVIATHASPIGYAHINYQLYQETIDICPPNGYRSMFDKAILEMSSIAQTIRECRRVVLDSNDGGDIRIFDLALEPVSRLVDWLEEMFQDALVSPDHLRRKYIQKELACQNYVSTRDLYLWFSMRRLFGPRVA</sequence>
<evidence type="ECO:0000256" key="1">
    <source>
        <dbReference type="SAM" id="MobiDB-lite"/>
    </source>
</evidence>
<dbReference type="AlphaFoldDB" id="A0A2H3CZZ5"/>
<dbReference type="Proteomes" id="UP000217790">
    <property type="component" value="Unassembled WGS sequence"/>
</dbReference>
<protein>
    <submittedName>
        <fullName evidence="2">Uncharacterized protein</fullName>
    </submittedName>
</protein>
<evidence type="ECO:0000313" key="3">
    <source>
        <dbReference type="Proteomes" id="UP000217790"/>
    </source>
</evidence>
<accession>A0A2H3CZZ5</accession>
<evidence type="ECO:0000313" key="2">
    <source>
        <dbReference type="EMBL" id="PBK80856.1"/>
    </source>
</evidence>
<reference evidence="3" key="1">
    <citation type="journal article" date="2017" name="Nat. Ecol. Evol.">
        <title>Genome expansion and lineage-specific genetic innovations in the forest pathogenic fungi Armillaria.</title>
        <authorList>
            <person name="Sipos G."/>
            <person name="Prasanna A.N."/>
            <person name="Walter M.C."/>
            <person name="O'Connor E."/>
            <person name="Balint B."/>
            <person name="Krizsan K."/>
            <person name="Kiss B."/>
            <person name="Hess J."/>
            <person name="Varga T."/>
            <person name="Slot J."/>
            <person name="Riley R."/>
            <person name="Boka B."/>
            <person name="Rigling D."/>
            <person name="Barry K."/>
            <person name="Lee J."/>
            <person name="Mihaltcheva S."/>
            <person name="LaButti K."/>
            <person name="Lipzen A."/>
            <person name="Waldron R."/>
            <person name="Moloney N.M."/>
            <person name="Sperisen C."/>
            <person name="Kredics L."/>
            <person name="Vagvoelgyi C."/>
            <person name="Patrignani A."/>
            <person name="Fitzpatrick D."/>
            <person name="Nagy I."/>
            <person name="Doyle S."/>
            <person name="Anderson J.B."/>
            <person name="Grigoriev I.V."/>
            <person name="Gueldener U."/>
            <person name="Muensterkoetter M."/>
            <person name="Nagy L.G."/>
        </authorList>
    </citation>
    <scope>NUCLEOTIDE SEQUENCE [LARGE SCALE GENOMIC DNA]</scope>
    <source>
        <strain evidence="3">Ar21-2</strain>
    </source>
</reference>
<dbReference type="EMBL" id="KZ293739">
    <property type="protein sequence ID" value="PBK80856.1"/>
    <property type="molecule type" value="Genomic_DNA"/>
</dbReference>
<keyword evidence="3" id="KW-1185">Reference proteome</keyword>
<dbReference type="InParanoid" id="A0A2H3CZZ5"/>
<feature type="region of interest" description="Disordered" evidence="1">
    <location>
        <begin position="53"/>
        <end position="85"/>
    </location>
</feature>
<name>A0A2H3CZZ5_ARMGA</name>